<protein>
    <submittedName>
        <fullName evidence="1">4481_t:CDS:1</fullName>
    </submittedName>
</protein>
<dbReference type="AlphaFoldDB" id="A0A9N8Z602"/>
<name>A0A9N8Z602_9GLOM</name>
<dbReference type="EMBL" id="CAJVPS010000265">
    <property type="protein sequence ID" value="CAG8471319.1"/>
    <property type="molecule type" value="Genomic_DNA"/>
</dbReference>
<dbReference type="Proteomes" id="UP000789508">
    <property type="component" value="Unassembled WGS sequence"/>
</dbReference>
<accession>A0A9N8Z602</accession>
<evidence type="ECO:0000313" key="2">
    <source>
        <dbReference type="Proteomes" id="UP000789508"/>
    </source>
</evidence>
<evidence type="ECO:0000313" key="1">
    <source>
        <dbReference type="EMBL" id="CAG8471319.1"/>
    </source>
</evidence>
<dbReference type="OrthoDB" id="2443308at2759"/>
<proteinExistence type="predicted"/>
<organism evidence="1 2">
    <name type="scientific">Ambispora leptoticha</name>
    <dbReference type="NCBI Taxonomy" id="144679"/>
    <lineage>
        <taxon>Eukaryota</taxon>
        <taxon>Fungi</taxon>
        <taxon>Fungi incertae sedis</taxon>
        <taxon>Mucoromycota</taxon>
        <taxon>Glomeromycotina</taxon>
        <taxon>Glomeromycetes</taxon>
        <taxon>Archaeosporales</taxon>
        <taxon>Ambisporaceae</taxon>
        <taxon>Ambispora</taxon>
    </lineage>
</organism>
<gene>
    <name evidence="1" type="ORF">ALEPTO_LOCUS2026</name>
</gene>
<reference evidence="1" key="1">
    <citation type="submission" date="2021-06" db="EMBL/GenBank/DDBJ databases">
        <authorList>
            <person name="Kallberg Y."/>
            <person name="Tangrot J."/>
            <person name="Rosling A."/>
        </authorList>
    </citation>
    <scope>NUCLEOTIDE SEQUENCE</scope>
    <source>
        <strain evidence="1">FL130A</strain>
    </source>
</reference>
<keyword evidence="2" id="KW-1185">Reference proteome</keyword>
<sequence>MNEQVKPEFPIEIDRRLEAQCERRKSVRFSRFEKVYYTHPANIYDRSPIHRESSWNYYKQQHQAHVPIASQEHELTRSVGVPVTVNMSGIISTPVQTIAAPHHHYSQPHHHYSQPHHHVMPTSLLTTAYTQQPIIGN</sequence>
<comment type="caution">
    <text evidence="1">The sequence shown here is derived from an EMBL/GenBank/DDBJ whole genome shotgun (WGS) entry which is preliminary data.</text>
</comment>